<name>A0A6P1KHL9_FAUOS</name>
<dbReference type="Pfam" id="PF01381">
    <property type="entry name" value="HTH_3"/>
    <property type="match status" value="1"/>
</dbReference>
<dbReference type="InterPro" id="IPR010982">
    <property type="entry name" value="Lambda_DNA-bd_dom_sf"/>
</dbReference>
<evidence type="ECO:0000256" key="1">
    <source>
        <dbReference type="SAM" id="MobiDB-lite"/>
    </source>
</evidence>
<sequence length="240" mass="27323">MKETSTTSLSNVIGCIFKNLRYERGVDQDLVALRLNLSVSTISKIELGNVSVTVDTIYRLCELFGIEMVDFFIYLEKAKNFLSESGVKVYVDKSMNVKGVEKRSVSYEIEKKYEGIGEEGAILPYNAIDLNKLMNFPSIEAALSVKKDDLSKTIKPDDNTSSNQESDKPVASDEKAKVEKAEKLKSYTLPILHIKQLYILLEEFFEKNSIPLNAFLQKNIEEMYEIAAEKRKLYEMNQSK</sequence>
<dbReference type="InterPro" id="IPR001387">
    <property type="entry name" value="Cro/C1-type_HTH"/>
</dbReference>
<organism evidence="3">
    <name type="scientific">Faucicola osloensis</name>
    <name type="common">Moraxella osloensis</name>
    <dbReference type="NCBI Taxonomy" id="34062"/>
    <lineage>
        <taxon>Bacteria</taxon>
        <taxon>Pseudomonadati</taxon>
        <taxon>Pseudomonadota</taxon>
        <taxon>Gammaproteobacteria</taxon>
        <taxon>Moraxellales</taxon>
        <taxon>Moraxellaceae</taxon>
        <taxon>Faucicola</taxon>
    </lineage>
</organism>
<dbReference type="Gene3D" id="1.10.260.40">
    <property type="entry name" value="lambda repressor-like DNA-binding domains"/>
    <property type="match status" value="1"/>
</dbReference>
<feature type="domain" description="HTH cro/C1-type" evidence="2">
    <location>
        <begin position="17"/>
        <end position="71"/>
    </location>
</feature>
<dbReference type="CDD" id="cd00093">
    <property type="entry name" value="HTH_XRE"/>
    <property type="match status" value="1"/>
</dbReference>
<evidence type="ECO:0000259" key="2">
    <source>
        <dbReference type="PROSITE" id="PS50943"/>
    </source>
</evidence>
<accession>A0A6P1KHL9</accession>
<dbReference type="GO" id="GO:0003677">
    <property type="term" value="F:DNA binding"/>
    <property type="evidence" value="ECO:0007669"/>
    <property type="project" value="InterPro"/>
</dbReference>
<reference evidence="3" key="1">
    <citation type="journal article" date="2020" name="Microbiol. Resour. Announc.">
        <title>Complete Genome Sequence of Moraxella osloensis Strain YV1, Isolated from an Australian Wastewater Treatment Plant.</title>
        <authorList>
            <person name="Batinovic S."/>
            <person name="Rice D.T.F."/>
            <person name="Seviour R.J."/>
            <person name="Petrovski S."/>
        </authorList>
    </citation>
    <scope>NUCLEOTIDE SEQUENCE</scope>
    <source>
        <strain evidence="3">YV1</strain>
    </source>
</reference>
<proteinExistence type="predicted"/>
<evidence type="ECO:0000313" key="3">
    <source>
        <dbReference type="EMBL" id="QHG10390.1"/>
    </source>
</evidence>
<feature type="compositionally biased region" description="Basic and acidic residues" evidence="1">
    <location>
        <begin position="165"/>
        <end position="175"/>
    </location>
</feature>
<dbReference type="SMART" id="SM00530">
    <property type="entry name" value="HTH_XRE"/>
    <property type="match status" value="1"/>
</dbReference>
<feature type="region of interest" description="Disordered" evidence="1">
    <location>
        <begin position="153"/>
        <end position="175"/>
    </location>
</feature>
<dbReference type="EMBL" id="CP047226">
    <property type="protein sequence ID" value="QHG10390.1"/>
    <property type="molecule type" value="Genomic_DNA"/>
</dbReference>
<gene>
    <name evidence="3" type="ORF">GSF12_11220</name>
</gene>
<protein>
    <submittedName>
        <fullName evidence="3">Helix-turn-helix domain-containing protein</fullName>
    </submittedName>
</protein>
<dbReference type="AlphaFoldDB" id="A0A6P1KHL9"/>
<dbReference type="SUPFAM" id="SSF47413">
    <property type="entry name" value="lambda repressor-like DNA-binding domains"/>
    <property type="match status" value="1"/>
</dbReference>
<dbReference type="PROSITE" id="PS50943">
    <property type="entry name" value="HTH_CROC1"/>
    <property type="match status" value="1"/>
</dbReference>